<dbReference type="EMBL" id="SWAD01000103">
    <property type="protein sequence ID" value="TMQ75336.1"/>
    <property type="molecule type" value="Genomic_DNA"/>
</dbReference>
<dbReference type="Proteomes" id="UP000306324">
    <property type="component" value="Unassembled WGS sequence"/>
</dbReference>
<protein>
    <submittedName>
        <fullName evidence="1">Uncharacterized protein</fullName>
    </submittedName>
</protein>
<dbReference type="AlphaFoldDB" id="A0A5S4EJ89"/>
<proteinExistence type="predicted"/>
<evidence type="ECO:0000313" key="1">
    <source>
        <dbReference type="EMBL" id="TMQ75336.1"/>
    </source>
</evidence>
<accession>A0A5S4EJ89</accession>
<comment type="caution">
    <text evidence="1">The sequence shown here is derived from an EMBL/GenBank/DDBJ whole genome shotgun (WGS) entry which is preliminary data.</text>
</comment>
<sequence>MWLIREVLSREACLARALVSSASPALANLLREVSAELGVPVQERISAIH</sequence>
<name>A0A5S4EJ89_9PROT</name>
<gene>
    <name evidence="1" type="ORF">ACCUM_1419</name>
</gene>
<reference evidence="1 2" key="1">
    <citation type="submission" date="2019-04" db="EMBL/GenBank/DDBJ databases">
        <title>A novel phosphate-accumulating bacterium identified in bioreactor for phosphate removal from wastewater.</title>
        <authorList>
            <person name="Kotlyarov R.Y."/>
            <person name="Beletsky A.V."/>
            <person name="Kallistova A.Y."/>
            <person name="Dorofeev A.G."/>
            <person name="Nikolaev Y.Y."/>
            <person name="Pimenov N.V."/>
            <person name="Ravin N.V."/>
            <person name="Mardanov A.V."/>
        </authorList>
    </citation>
    <scope>NUCLEOTIDE SEQUENCE [LARGE SCALE GENOMIC DNA]</scope>
    <source>
        <strain evidence="1 2">Bin19</strain>
    </source>
</reference>
<evidence type="ECO:0000313" key="2">
    <source>
        <dbReference type="Proteomes" id="UP000306324"/>
    </source>
</evidence>
<organism evidence="1 2">
    <name type="scientific">Candidatus Accumulibacter phosphatis</name>
    <dbReference type="NCBI Taxonomy" id="327160"/>
    <lineage>
        <taxon>Bacteria</taxon>
        <taxon>Pseudomonadati</taxon>
        <taxon>Pseudomonadota</taxon>
        <taxon>Betaproteobacteria</taxon>
        <taxon>Candidatus Accumulibacter</taxon>
    </lineage>
</organism>
<keyword evidence="2" id="KW-1185">Reference proteome</keyword>